<dbReference type="EMBL" id="LT994652">
    <property type="protein sequence ID" value="SPN79945.1"/>
    <property type="molecule type" value="Genomic_DNA"/>
</dbReference>
<protein>
    <submittedName>
        <fullName evidence="1">Ankyrin repeat-containing protein</fullName>
    </submittedName>
</protein>
<organism evidence="1">
    <name type="scientific">Cedratvirus Zaza IHUMI</name>
    <dbReference type="NCBI Taxonomy" id="2126979"/>
    <lineage>
        <taxon>Viruses</taxon>
        <taxon>Pithoviruses</taxon>
    </lineage>
</organism>
<dbReference type="Proteomes" id="UP000270547">
    <property type="component" value="Segment"/>
</dbReference>
<accession>A0A2R8FG32</accession>
<gene>
    <name evidence="1" type="ORF">ZAZAV_634</name>
</gene>
<proteinExistence type="predicted"/>
<reference evidence="1" key="1">
    <citation type="submission" date="2018-03" db="EMBL/GenBank/DDBJ databases">
        <authorList>
            <consortium name="Urmite Genomes"/>
        </authorList>
    </citation>
    <scope>NUCLEOTIDE SEQUENCE [LARGE SCALE GENOMIC DNA]</scope>
    <source>
        <strain evidence="1">IHUMI-S29</strain>
    </source>
</reference>
<dbReference type="SUPFAM" id="SSF140860">
    <property type="entry name" value="Pseudo ankyrin repeat-like"/>
    <property type="match status" value="1"/>
</dbReference>
<name>A0A2R8FG32_9VIRU</name>
<sequence>MSFFELLPNETLEYLFSFTLTSHFPLRQTCRLLRENIPPLTSYDFKDRVYEAGDIDLIKHYKLPCSIHNLETILRKGHEELFRMQEGLLTGLLNTDQDRVASACVQGRSRYIIDYLFRQGHVKRLPLVVEACRQNYLELVKDMYSKMDDYSHPSNDREGMSMHECVLAAVSGEALDVLVWLVEKDDTCYSTILHKAAHRHRIKVLRWLPQEEVRMMTRRNMFLCACSAPQHGYV</sequence>
<evidence type="ECO:0000313" key="1">
    <source>
        <dbReference type="EMBL" id="SPN79945.1"/>
    </source>
</evidence>